<keyword evidence="3" id="KW-1003">Cell membrane</keyword>
<evidence type="ECO:0000256" key="4">
    <source>
        <dbReference type="ARBA" id="ARBA00022692"/>
    </source>
</evidence>
<comment type="subcellular location">
    <subcellularLocation>
        <location evidence="1 7">Cell membrane</location>
        <topology evidence="1 7">Multi-pass membrane protein</topology>
    </subcellularLocation>
</comment>
<dbReference type="PANTHER" id="PTHR30193:SF37">
    <property type="entry name" value="INNER MEMBRANE ABC TRANSPORTER PERMEASE PROTEIN YCJO"/>
    <property type="match status" value="1"/>
</dbReference>
<dbReference type="EMBL" id="UETB01000020">
    <property type="protein sequence ID" value="SSA47042.1"/>
    <property type="molecule type" value="Genomic_DNA"/>
</dbReference>
<feature type="domain" description="ABC transmembrane type-1" evidence="8">
    <location>
        <begin position="82"/>
        <end position="298"/>
    </location>
</feature>
<evidence type="ECO:0000313" key="10">
    <source>
        <dbReference type="Proteomes" id="UP000250222"/>
    </source>
</evidence>
<keyword evidence="10" id="KW-1185">Reference proteome</keyword>
<dbReference type="AlphaFoldDB" id="A0A2Y9C0X6"/>
<feature type="transmembrane region" description="Helical" evidence="7">
    <location>
        <begin position="119"/>
        <end position="139"/>
    </location>
</feature>
<keyword evidence="4 7" id="KW-0812">Transmembrane</keyword>
<sequence>MTTAVTRRARARRPETLAGWAMVAPAAIGLLLFVLLPFVLAGWLSTQNVRLDTPQPPSWFGLEHYRRILLDPDFRGEFLTGLRNNLIFAAVVVPVQTSLALALAVLLNRPLRGMPVFRTFFFMPVVFPMALVAVVWKVIYTRGEQGLLNSVLDTVSFGLLPTQDWLGNPSTALAAIIIMSIWQGVGLQMVILLAGLQGIPGELYEAAALDKAGPWQRFRHVTLPGLRNTLIFVAMVTTILSFRVFDQVYIMTGGGPQDATTTVMYQAVTTAFTANNVGRASAITVLFFVIVLTITLIQRRVLREEREIA</sequence>
<dbReference type="Pfam" id="PF00528">
    <property type="entry name" value="BPD_transp_1"/>
    <property type="match status" value="1"/>
</dbReference>
<evidence type="ECO:0000256" key="1">
    <source>
        <dbReference type="ARBA" id="ARBA00004651"/>
    </source>
</evidence>
<feature type="transmembrane region" description="Helical" evidence="7">
    <location>
        <begin position="86"/>
        <end position="107"/>
    </location>
</feature>
<protein>
    <submittedName>
        <fullName evidence="9">Multiple sugar transport system permease protein</fullName>
    </submittedName>
</protein>
<evidence type="ECO:0000256" key="6">
    <source>
        <dbReference type="ARBA" id="ARBA00023136"/>
    </source>
</evidence>
<dbReference type="SUPFAM" id="SSF161098">
    <property type="entry name" value="MetI-like"/>
    <property type="match status" value="1"/>
</dbReference>
<feature type="transmembrane region" description="Helical" evidence="7">
    <location>
        <begin position="17"/>
        <end position="44"/>
    </location>
</feature>
<evidence type="ECO:0000259" key="8">
    <source>
        <dbReference type="PROSITE" id="PS50928"/>
    </source>
</evidence>
<reference evidence="9 10" key="1">
    <citation type="submission" date="2016-10" db="EMBL/GenBank/DDBJ databases">
        <authorList>
            <person name="Cai Z."/>
        </authorList>
    </citation>
    <scope>NUCLEOTIDE SEQUENCE [LARGE SCALE GENOMIC DNA]</scope>
    <source>
        <strain evidence="9 10">CGMCC 1.10826</strain>
    </source>
</reference>
<evidence type="ECO:0000256" key="2">
    <source>
        <dbReference type="ARBA" id="ARBA00022448"/>
    </source>
</evidence>
<keyword evidence="9" id="KW-0762">Sugar transport</keyword>
<dbReference type="Proteomes" id="UP000250222">
    <property type="component" value="Unassembled WGS sequence"/>
</dbReference>
<name>A0A2Y9C0X6_9MICO</name>
<evidence type="ECO:0000313" key="9">
    <source>
        <dbReference type="EMBL" id="SSA47042.1"/>
    </source>
</evidence>
<feature type="transmembrane region" description="Helical" evidence="7">
    <location>
        <begin position="280"/>
        <end position="297"/>
    </location>
</feature>
<dbReference type="InterPro" id="IPR000515">
    <property type="entry name" value="MetI-like"/>
</dbReference>
<dbReference type="Gene3D" id="1.10.3720.10">
    <property type="entry name" value="MetI-like"/>
    <property type="match status" value="1"/>
</dbReference>
<dbReference type="PROSITE" id="PS50928">
    <property type="entry name" value="ABC_TM1"/>
    <property type="match status" value="1"/>
</dbReference>
<keyword evidence="2 7" id="KW-0813">Transport</keyword>
<comment type="similarity">
    <text evidence="7">Belongs to the binding-protein-dependent transport system permease family.</text>
</comment>
<dbReference type="RefSeq" id="WP_258369671.1">
    <property type="nucleotide sequence ID" value="NZ_QKLZ01000020.1"/>
</dbReference>
<organism evidence="9 10">
    <name type="scientific">Georgenia satyanarayanai</name>
    <dbReference type="NCBI Taxonomy" id="860221"/>
    <lineage>
        <taxon>Bacteria</taxon>
        <taxon>Bacillati</taxon>
        <taxon>Actinomycetota</taxon>
        <taxon>Actinomycetes</taxon>
        <taxon>Micrococcales</taxon>
        <taxon>Bogoriellaceae</taxon>
        <taxon>Georgenia</taxon>
    </lineage>
</organism>
<keyword evidence="5 7" id="KW-1133">Transmembrane helix</keyword>
<dbReference type="CDD" id="cd06261">
    <property type="entry name" value="TM_PBP2"/>
    <property type="match status" value="1"/>
</dbReference>
<feature type="transmembrane region" description="Helical" evidence="7">
    <location>
        <begin position="172"/>
        <end position="196"/>
    </location>
</feature>
<dbReference type="GO" id="GO:0055085">
    <property type="term" value="P:transmembrane transport"/>
    <property type="evidence" value="ECO:0007669"/>
    <property type="project" value="InterPro"/>
</dbReference>
<feature type="transmembrane region" description="Helical" evidence="7">
    <location>
        <begin position="225"/>
        <end position="245"/>
    </location>
</feature>
<evidence type="ECO:0000256" key="5">
    <source>
        <dbReference type="ARBA" id="ARBA00022989"/>
    </source>
</evidence>
<accession>A0A2Y9C0X6</accession>
<dbReference type="InterPro" id="IPR035906">
    <property type="entry name" value="MetI-like_sf"/>
</dbReference>
<evidence type="ECO:0000256" key="7">
    <source>
        <dbReference type="RuleBase" id="RU363032"/>
    </source>
</evidence>
<dbReference type="InterPro" id="IPR051393">
    <property type="entry name" value="ABC_transporter_permease"/>
</dbReference>
<keyword evidence="6 7" id="KW-0472">Membrane</keyword>
<dbReference type="GO" id="GO:0005886">
    <property type="term" value="C:plasma membrane"/>
    <property type="evidence" value="ECO:0007669"/>
    <property type="project" value="UniProtKB-SubCell"/>
</dbReference>
<gene>
    <name evidence="9" type="ORF">SAMN05216184_12020</name>
</gene>
<dbReference type="PANTHER" id="PTHR30193">
    <property type="entry name" value="ABC TRANSPORTER PERMEASE PROTEIN"/>
    <property type="match status" value="1"/>
</dbReference>
<proteinExistence type="inferred from homology"/>
<evidence type="ECO:0000256" key="3">
    <source>
        <dbReference type="ARBA" id="ARBA00022475"/>
    </source>
</evidence>